<evidence type="ECO:0000313" key="8">
    <source>
        <dbReference type="Proteomes" id="UP000215596"/>
    </source>
</evidence>
<evidence type="ECO:0000313" key="9">
    <source>
        <dbReference type="Proteomes" id="UP000435177"/>
    </source>
</evidence>
<protein>
    <submittedName>
        <fullName evidence="6">TetR family transcriptional regulator</fullName>
    </submittedName>
</protein>
<dbReference type="EMBL" id="WOAA01000019">
    <property type="protein sequence ID" value="MUG67925.1"/>
    <property type="molecule type" value="Genomic_DNA"/>
</dbReference>
<dbReference type="GO" id="GO:0000976">
    <property type="term" value="F:transcription cis-regulatory region binding"/>
    <property type="evidence" value="ECO:0007669"/>
    <property type="project" value="TreeGrafter"/>
</dbReference>
<keyword evidence="1" id="KW-0805">Transcription regulation</keyword>
<gene>
    <name evidence="7" type="ORF">CHH67_20965</name>
    <name evidence="6" type="ORF">GNP94_18210</name>
</gene>
<sequence length="191" mass="20872">MRKKGANGQESRTRLLAAAASEFARLGYHETKVSAIVSKAGLTQPSFYLYFQSKEAIFAELTGMFRSGLKALMEECGREAERGCESVTVAVRSFLARLFAQLAHHPDLTRIGFFLSEEAADMKEELAAVIARCLLSRHHGLDGESRFDVAVAADCLVGAVERLTLQQLLPGKRSAEELAGEVAQFYSVGLE</sequence>
<keyword evidence="3" id="KW-0804">Transcription</keyword>
<keyword evidence="9" id="KW-1185">Reference proteome</keyword>
<organism evidence="7 8">
    <name type="scientific">Paenibacillus campinasensis</name>
    <dbReference type="NCBI Taxonomy" id="66347"/>
    <lineage>
        <taxon>Bacteria</taxon>
        <taxon>Bacillati</taxon>
        <taxon>Bacillota</taxon>
        <taxon>Bacilli</taxon>
        <taxon>Bacillales</taxon>
        <taxon>Paenibacillaceae</taxon>
        <taxon>Paenibacillus</taxon>
    </lineage>
</organism>
<reference evidence="7 8" key="1">
    <citation type="submission" date="2017-07" db="EMBL/GenBank/DDBJ databases">
        <title>Isolation and whole genome analysis of endospore-forming bacteria from heroin.</title>
        <authorList>
            <person name="Kalinowski J."/>
            <person name="Ahrens B."/>
            <person name="Al-Dilaimi A."/>
            <person name="Winkler A."/>
            <person name="Wibberg D."/>
            <person name="Schleenbecker U."/>
            <person name="Ruckert C."/>
            <person name="Wolfel R."/>
            <person name="Grass G."/>
        </authorList>
    </citation>
    <scope>NUCLEOTIDE SEQUENCE [LARGE SCALE GENOMIC DNA]</scope>
    <source>
        <strain evidence="7 8">7537-G1</strain>
    </source>
</reference>
<dbReference type="PANTHER" id="PTHR30055">
    <property type="entry name" value="HTH-TYPE TRANSCRIPTIONAL REGULATOR RUTR"/>
    <property type="match status" value="1"/>
</dbReference>
<evidence type="ECO:0000256" key="4">
    <source>
        <dbReference type="PROSITE-ProRule" id="PRU00335"/>
    </source>
</evidence>
<dbReference type="AlphaFoldDB" id="A0A268EJ34"/>
<dbReference type="InterPro" id="IPR050109">
    <property type="entry name" value="HTH-type_TetR-like_transc_reg"/>
</dbReference>
<dbReference type="InterPro" id="IPR009057">
    <property type="entry name" value="Homeodomain-like_sf"/>
</dbReference>
<proteinExistence type="predicted"/>
<name>A0A268EJ34_9BACL</name>
<dbReference type="PROSITE" id="PS50977">
    <property type="entry name" value="HTH_TETR_2"/>
    <property type="match status" value="1"/>
</dbReference>
<dbReference type="PANTHER" id="PTHR30055:SF238">
    <property type="entry name" value="MYCOFACTOCIN BIOSYNTHESIS TRANSCRIPTIONAL REGULATOR MFTR-RELATED"/>
    <property type="match status" value="1"/>
</dbReference>
<dbReference type="InterPro" id="IPR001647">
    <property type="entry name" value="HTH_TetR"/>
</dbReference>
<keyword evidence="2 4" id="KW-0238">DNA-binding</keyword>
<evidence type="ECO:0000256" key="3">
    <source>
        <dbReference type="ARBA" id="ARBA00023163"/>
    </source>
</evidence>
<evidence type="ECO:0000259" key="5">
    <source>
        <dbReference type="PROSITE" id="PS50977"/>
    </source>
</evidence>
<evidence type="ECO:0000313" key="7">
    <source>
        <dbReference type="EMBL" id="PAD73119.1"/>
    </source>
</evidence>
<comment type="caution">
    <text evidence="7">The sequence shown here is derived from an EMBL/GenBank/DDBJ whole genome shotgun (WGS) entry which is preliminary data.</text>
</comment>
<feature type="domain" description="HTH tetR-type" evidence="5">
    <location>
        <begin position="9"/>
        <end position="69"/>
    </location>
</feature>
<dbReference type="Gene3D" id="1.10.357.10">
    <property type="entry name" value="Tetracycline Repressor, domain 2"/>
    <property type="match status" value="1"/>
</dbReference>
<dbReference type="PRINTS" id="PR00455">
    <property type="entry name" value="HTHTETR"/>
</dbReference>
<evidence type="ECO:0000256" key="2">
    <source>
        <dbReference type="ARBA" id="ARBA00023125"/>
    </source>
</evidence>
<dbReference type="GO" id="GO:0003700">
    <property type="term" value="F:DNA-binding transcription factor activity"/>
    <property type="evidence" value="ECO:0007669"/>
    <property type="project" value="TreeGrafter"/>
</dbReference>
<evidence type="ECO:0000313" key="6">
    <source>
        <dbReference type="EMBL" id="MUG67925.1"/>
    </source>
</evidence>
<dbReference type="RefSeq" id="WP_095267331.1">
    <property type="nucleotide sequence ID" value="NZ_NPBY01000071.1"/>
</dbReference>
<dbReference type="OrthoDB" id="9812484at2"/>
<dbReference type="Proteomes" id="UP000435177">
    <property type="component" value="Unassembled WGS sequence"/>
</dbReference>
<dbReference type="Proteomes" id="UP000215596">
    <property type="component" value="Unassembled WGS sequence"/>
</dbReference>
<feature type="DNA-binding region" description="H-T-H motif" evidence="4">
    <location>
        <begin position="32"/>
        <end position="51"/>
    </location>
</feature>
<reference evidence="6 9" key="2">
    <citation type="submission" date="2019-11" db="EMBL/GenBank/DDBJ databases">
        <title>Draft genome sequences of five Paenibacillus species of dairy origin.</title>
        <authorList>
            <person name="Olajide A.M."/>
            <person name="Chen S."/>
            <person name="Lapointe G."/>
        </authorList>
    </citation>
    <scope>NUCLEOTIDE SEQUENCE [LARGE SCALE GENOMIC DNA]</scope>
    <source>
        <strain evidence="6 9">3CS1</strain>
    </source>
</reference>
<accession>A0A268EJ34</accession>
<dbReference type="Pfam" id="PF00440">
    <property type="entry name" value="TetR_N"/>
    <property type="match status" value="1"/>
</dbReference>
<evidence type="ECO:0000256" key="1">
    <source>
        <dbReference type="ARBA" id="ARBA00023015"/>
    </source>
</evidence>
<dbReference type="EMBL" id="NPBY01000071">
    <property type="protein sequence ID" value="PAD73119.1"/>
    <property type="molecule type" value="Genomic_DNA"/>
</dbReference>
<dbReference type="SUPFAM" id="SSF46689">
    <property type="entry name" value="Homeodomain-like"/>
    <property type="match status" value="1"/>
</dbReference>